<gene>
    <name evidence="9" type="primary">dapL</name>
    <name evidence="11" type="ORF">IAC32_04775</name>
</gene>
<feature type="binding site" evidence="9">
    <location>
        <position position="292"/>
    </location>
    <ligand>
        <name>substrate</name>
    </ligand>
</feature>
<feature type="binding site" evidence="9">
    <location>
        <position position="187"/>
    </location>
    <ligand>
        <name>pyridoxal 5'-phosphate</name>
        <dbReference type="ChEBI" id="CHEBI:597326"/>
    </ligand>
</feature>
<reference evidence="11" key="1">
    <citation type="submission" date="2020-10" db="EMBL/GenBank/DDBJ databases">
        <authorList>
            <person name="Gilroy R."/>
        </authorList>
    </citation>
    <scope>NUCLEOTIDE SEQUENCE</scope>
    <source>
        <strain evidence="11">D3-1215</strain>
    </source>
</reference>
<dbReference type="Proteomes" id="UP000823637">
    <property type="component" value="Unassembled WGS sequence"/>
</dbReference>
<reference evidence="11" key="2">
    <citation type="journal article" date="2021" name="PeerJ">
        <title>Extensive microbial diversity within the chicken gut microbiome revealed by metagenomics and culture.</title>
        <authorList>
            <person name="Gilroy R."/>
            <person name="Ravi A."/>
            <person name="Getino M."/>
            <person name="Pursley I."/>
            <person name="Horton D.L."/>
            <person name="Alikhan N.F."/>
            <person name="Baker D."/>
            <person name="Gharbi K."/>
            <person name="Hall N."/>
            <person name="Watson M."/>
            <person name="Adriaenssens E.M."/>
            <person name="Foster-Nyarko E."/>
            <person name="Jarju S."/>
            <person name="Secka A."/>
            <person name="Antonio M."/>
            <person name="Oren A."/>
            <person name="Chaudhuri R.R."/>
            <person name="La Ragione R."/>
            <person name="Hildebrand F."/>
            <person name="Pallen M.J."/>
        </authorList>
    </citation>
    <scope>NUCLEOTIDE SEQUENCE</scope>
    <source>
        <strain evidence="11">D3-1215</strain>
    </source>
</reference>
<comment type="cofactor">
    <cofactor evidence="1 9">
        <name>pyridoxal 5'-phosphate</name>
        <dbReference type="ChEBI" id="CHEBI:597326"/>
    </cofactor>
</comment>
<dbReference type="Gene3D" id="3.40.640.10">
    <property type="entry name" value="Type I PLP-dependent aspartate aminotransferase-like (Major domain)"/>
    <property type="match status" value="1"/>
</dbReference>
<dbReference type="Gene3D" id="3.90.1150.10">
    <property type="entry name" value="Aspartate Aminotransferase, domain 1"/>
    <property type="match status" value="1"/>
</dbReference>
<evidence type="ECO:0000256" key="5">
    <source>
        <dbReference type="ARBA" id="ARBA00022576"/>
    </source>
</evidence>
<evidence type="ECO:0000256" key="1">
    <source>
        <dbReference type="ARBA" id="ARBA00001933"/>
    </source>
</evidence>
<dbReference type="InterPro" id="IPR004839">
    <property type="entry name" value="Aminotransferase_I/II_large"/>
</dbReference>
<evidence type="ECO:0000256" key="9">
    <source>
        <dbReference type="HAMAP-Rule" id="MF_01642"/>
    </source>
</evidence>
<comment type="pathway">
    <text evidence="2 9">Amino-acid biosynthesis; L-lysine biosynthesis via DAP pathway; LL-2,6-diaminopimelate from (S)-tetrahydrodipicolinate (aminotransferase route): step 1/1.</text>
</comment>
<evidence type="ECO:0000256" key="4">
    <source>
        <dbReference type="ARBA" id="ARBA00018052"/>
    </source>
</evidence>
<comment type="catalytic activity">
    <reaction evidence="8 9">
        <text>(2S,6S)-2,6-diaminopimelate + 2-oxoglutarate = (S)-2,3,4,5-tetrahydrodipicolinate + L-glutamate + H2O + H(+)</text>
        <dbReference type="Rhea" id="RHEA:23988"/>
        <dbReference type="ChEBI" id="CHEBI:15377"/>
        <dbReference type="ChEBI" id="CHEBI:15378"/>
        <dbReference type="ChEBI" id="CHEBI:16810"/>
        <dbReference type="ChEBI" id="CHEBI:16845"/>
        <dbReference type="ChEBI" id="CHEBI:29985"/>
        <dbReference type="ChEBI" id="CHEBI:57609"/>
        <dbReference type="EC" id="2.6.1.83"/>
    </reaction>
</comment>
<feature type="binding site" evidence="9">
    <location>
        <position position="257"/>
    </location>
    <ligand>
        <name>pyridoxal 5'-phosphate</name>
        <dbReference type="ChEBI" id="CHEBI:597326"/>
    </ligand>
</feature>
<accession>A0A9D9EHM9</accession>
<dbReference type="AlphaFoldDB" id="A0A9D9EHM9"/>
<dbReference type="InterPro" id="IPR015421">
    <property type="entry name" value="PyrdxlP-dep_Trfase_major"/>
</dbReference>
<dbReference type="GO" id="GO:0030170">
    <property type="term" value="F:pyridoxal phosphate binding"/>
    <property type="evidence" value="ECO:0007669"/>
    <property type="project" value="UniProtKB-UniRule"/>
</dbReference>
<dbReference type="EC" id="2.6.1.83" evidence="3 9"/>
<dbReference type="InterPro" id="IPR015422">
    <property type="entry name" value="PyrdxlP-dep_Trfase_small"/>
</dbReference>
<evidence type="ECO:0000256" key="2">
    <source>
        <dbReference type="ARBA" id="ARBA00004982"/>
    </source>
</evidence>
<feature type="binding site" evidence="9">
    <location>
        <begin position="246"/>
        <end position="248"/>
    </location>
    <ligand>
        <name>pyridoxal 5'-phosphate</name>
        <dbReference type="ChEBI" id="CHEBI:597326"/>
    </ligand>
</feature>
<dbReference type="NCBIfam" id="TIGR03542">
    <property type="entry name" value="DAPAT_plant"/>
    <property type="match status" value="1"/>
</dbReference>
<evidence type="ECO:0000259" key="10">
    <source>
        <dbReference type="Pfam" id="PF00155"/>
    </source>
</evidence>
<feature type="binding site" evidence="9">
    <location>
        <position position="187"/>
    </location>
    <ligand>
        <name>substrate</name>
    </ligand>
</feature>
<feature type="domain" description="Aminotransferase class I/classII large" evidence="10">
    <location>
        <begin position="35"/>
        <end position="404"/>
    </location>
</feature>
<evidence type="ECO:0000256" key="7">
    <source>
        <dbReference type="ARBA" id="ARBA00022898"/>
    </source>
</evidence>
<comment type="caution">
    <text evidence="11">The sequence shown here is derived from an EMBL/GenBank/DDBJ whole genome shotgun (WGS) entry which is preliminary data.</text>
</comment>
<keyword evidence="7 9" id="KW-0663">Pyridoxal phosphate</keyword>
<feature type="binding site" evidence="9">
    <location>
        <begin position="108"/>
        <end position="109"/>
    </location>
    <ligand>
        <name>pyridoxal 5'-phosphate</name>
        <dbReference type="ChEBI" id="CHEBI:597326"/>
    </ligand>
</feature>
<dbReference type="GO" id="GO:0010285">
    <property type="term" value="F:L,L-diaminopimelate aminotransferase activity"/>
    <property type="evidence" value="ECO:0007669"/>
    <property type="project" value="UniProtKB-UniRule"/>
</dbReference>
<dbReference type="GO" id="GO:0033362">
    <property type="term" value="P:lysine biosynthetic process via diaminopimelate, diaminopimelate-aminotransferase pathway"/>
    <property type="evidence" value="ECO:0007669"/>
    <property type="project" value="UniProtKB-UniRule"/>
</dbReference>
<comment type="similarity">
    <text evidence="9">Belongs to the class-I pyridoxal-phosphate-dependent aminotransferase family. LL-diaminopimelate aminotransferase subfamily.</text>
</comment>
<dbReference type="EMBL" id="JADIMR010000072">
    <property type="protein sequence ID" value="MBO8447040.1"/>
    <property type="molecule type" value="Genomic_DNA"/>
</dbReference>
<dbReference type="SUPFAM" id="SSF53383">
    <property type="entry name" value="PLP-dependent transferases"/>
    <property type="match status" value="1"/>
</dbReference>
<dbReference type="Pfam" id="PF00155">
    <property type="entry name" value="Aminotran_1_2"/>
    <property type="match status" value="1"/>
</dbReference>
<dbReference type="HAMAP" id="MF_01642">
    <property type="entry name" value="DapL_aminotrans_1"/>
    <property type="match status" value="1"/>
</dbReference>
<evidence type="ECO:0000256" key="3">
    <source>
        <dbReference type="ARBA" id="ARBA00013138"/>
    </source>
</evidence>
<dbReference type="InterPro" id="IPR015424">
    <property type="entry name" value="PyrdxlP-dep_Trfase"/>
</dbReference>
<protein>
    <recommendedName>
        <fullName evidence="4 9">LL-diaminopimelate aminotransferase</fullName>
        <shortName evidence="9">DAP-AT</shortName>
        <shortName evidence="9">DAP-aminotransferase</shortName>
        <shortName evidence="9">LL-DAP-aminotransferase</shortName>
        <ecNumber evidence="3 9">2.6.1.83</ecNumber>
    </recommendedName>
</protein>
<keyword evidence="6 9" id="KW-0808">Transferase</keyword>
<keyword evidence="5 9" id="KW-0032">Aminotransferase</keyword>
<feature type="binding site" evidence="9">
    <location>
        <position position="292"/>
    </location>
    <ligand>
        <name>pyridoxal 5'-phosphate</name>
        <dbReference type="ChEBI" id="CHEBI:597326"/>
    </ligand>
</feature>
<organism evidence="11 12">
    <name type="scientific">Candidatus Enterocola intestinipullorum</name>
    <dbReference type="NCBI Taxonomy" id="2840783"/>
    <lineage>
        <taxon>Bacteria</taxon>
        <taxon>Pseudomonadati</taxon>
        <taxon>Bacteroidota</taxon>
        <taxon>Bacteroidia</taxon>
        <taxon>Bacteroidales</taxon>
        <taxon>Candidatus Enterocola</taxon>
    </lineage>
</organism>
<name>A0A9D9EHM9_9BACT</name>
<dbReference type="InterPro" id="IPR019942">
    <property type="entry name" value="DapL/ALD1"/>
</dbReference>
<evidence type="ECO:0000313" key="11">
    <source>
        <dbReference type="EMBL" id="MBO8447040.1"/>
    </source>
</evidence>
<feature type="binding site" evidence="9">
    <location>
        <position position="132"/>
    </location>
    <ligand>
        <name>pyridoxal 5'-phosphate</name>
        <dbReference type="ChEBI" id="CHEBI:597326"/>
    </ligand>
</feature>
<dbReference type="CDD" id="cd00609">
    <property type="entry name" value="AAT_like"/>
    <property type="match status" value="1"/>
</dbReference>
<comment type="function">
    <text evidence="9">Involved in the synthesis of meso-diaminopimelate (m-DAP or DL-DAP), required for both lysine and peptidoglycan biosynthesis. Catalyzes the direct conversion of tetrahydrodipicolinate to LL-diaminopimelate.</text>
</comment>
<dbReference type="PANTHER" id="PTHR43144">
    <property type="entry name" value="AMINOTRANSFERASE"/>
    <property type="match status" value="1"/>
</dbReference>
<comment type="subunit">
    <text evidence="9">Homodimer.</text>
</comment>
<evidence type="ECO:0000256" key="6">
    <source>
        <dbReference type="ARBA" id="ARBA00022679"/>
    </source>
</evidence>
<feature type="modified residue" description="N6-(pyridoxal phosphate)lysine" evidence="9">
    <location>
        <position position="249"/>
    </location>
</feature>
<feature type="binding site" evidence="9">
    <location>
        <position position="218"/>
    </location>
    <ligand>
        <name>pyridoxal 5'-phosphate</name>
        <dbReference type="ChEBI" id="CHEBI:597326"/>
    </ligand>
</feature>
<feature type="binding site" evidence="9">
    <location>
        <position position="72"/>
    </location>
    <ligand>
        <name>pyridoxal 5'-phosphate</name>
        <dbReference type="ChEBI" id="CHEBI:597326"/>
    </ligand>
</feature>
<feature type="binding site" evidence="9">
    <location>
        <position position="109"/>
    </location>
    <ligand>
        <name>substrate</name>
    </ligand>
</feature>
<evidence type="ECO:0000313" key="12">
    <source>
        <dbReference type="Proteomes" id="UP000823637"/>
    </source>
</evidence>
<feature type="binding site" evidence="9">
    <location>
        <position position="42"/>
    </location>
    <ligand>
        <name>substrate</name>
    </ligand>
</feature>
<evidence type="ECO:0000256" key="8">
    <source>
        <dbReference type="ARBA" id="ARBA00051934"/>
    </source>
</evidence>
<feature type="binding site" evidence="9">
    <location>
        <position position="132"/>
    </location>
    <ligand>
        <name>substrate</name>
    </ligand>
</feature>
<dbReference type="FunFam" id="3.40.640.10:FF:000099">
    <property type="entry name" value="LL-diaminopimelate aminotransferase, chloroplastic"/>
    <property type="match status" value="1"/>
</dbReference>
<feature type="binding site" evidence="9">
    <location>
        <position position="388"/>
    </location>
    <ligand>
        <name>substrate</name>
    </ligand>
</feature>
<proteinExistence type="inferred from homology"/>
<sequence length="411" mass="46188">MALVNGNYLKLPEYFFFNDLEGKINAYKLLHPEAKLIRMGRGDVSQAIPEEAAKAMADAAKEMGVLETFRGYGPETGYKFLKDKIIKFDYNAYGIQLEQDEVFVSDGSKSDVGNIGHIFGRDNIIAITDPVYPVYENAAIMGGRSGHLADDGLWSNIVYLGCTAENGFKPALPQDHVDIIYLCYPNNPTGIALTKAELKKWVDYALDNQAIIIFDGAYCAYIREKDIPHSIYEIKGAKKCAIEIRSYSKTGGFTGLRCSYTIVPHELMGSTETGEDVEVNKLWNRRATTYYNGTSYIVQRGAEALYSKKGREQCRALTDYYLENCKIIRDEMTACGFEVYGGVNAPHLWIKTPGGRSSWRFFQEMLYELGVVCTPGAGFGNLGEGYFRFTGFNQREAILEAMERIRNWKGY</sequence>
<comment type="caution">
    <text evidence="9">Lacks conserved residue(s) required for the propagation of feature annotation.</text>
</comment>